<dbReference type="eggNOG" id="arCOG00099">
    <property type="taxonomic scope" value="Archaea"/>
</dbReference>
<dbReference type="Gene3D" id="3.40.50.300">
    <property type="entry name" value="P-loop containing nucleotide triphosphate hydrolases"/>
    <property type="match status" value="1"/>
</dbReference>
<dbReference type="SUPFAM" id="SSF52540">
    <property type="entry name" value="P-loop containing nucleoside triphosphate hydrolases"/>
    <property type="match status" value="1"/>
</dbReference>
<evidence type="ECO:0000256" key="1">
    <source>
        <dbReference type="ARBA" id="ARBA00022962"/>
    </source>
</evidence>
<proteinExistence type="predicted"/>
<dbReference type="PANTHER" id="PTHR21343:SF8">
    <property type="entry name" value="DRTGG DOMAIN-CONTAINING PROTEIN"/>
    <property type="match status" value="1"/>
</dbReference>
<dbReference type="AlphaFoldDB" id="V4HPW0"/>
<dbReference type="Proteomes" id="UP000017840">
    <property type="component" value="Unassembled WGS sequence"/>
</dbReference>
<dbReference type="PANTHER" id="PTHR21343">
    <property type="entry name" value="DETHIOBIOTIN SYNTHETASE"/>
    <property type="match status" value="1"/>
</dbReference>
<dbReference type="RefSeq" id="WP_023392653.1">
    <property type="nucleotide sequence ID" value="NZ_ASGZ01000002.1"/>
</dbReference>
<protein>
    <submittedName>
        <fullName evidence="3">Phosphotransacetylase BioD-like protein</fullName>
    </submittedName>
</protein>
<organism evidence="3 4">
    <name type="scientific">Candidatus Halobonum tyrrellensis G22</name>
    <dbReference type="NCBI Taxonomy" id="1324957"/>
    <lineage>
        <taxon>Archaea</taxon>
        <taxon>Methanobacteriati</taxon>
        <taxon>Methanobacteriota</taxon>
        <taxon>Stenosarchaea group</taxon>
        <taxon>Halobacteria</taxon>
        <taxon>Halobacteriales</taxon>
        <taxon>Haloferacaceae</taxon>
        <taxon>Candidatus Halobonum</taxon>
    </lineage>
</organism>
<comment type="caution">
    <text evidence="3">The sequence shown here is derived from an EMBL/GenBank/DDBJ whole genome shotgun (WGS) entry which is preliminary data.</text>
</comment>
<reference evidence="3 4" key="1">
    <citation type="journal article" date="2013" name="Genome Announc.">
        <title>Draft Genome Sequence of 'Candidatus Halobonum tyrrellensis' Strain G22, Isolated from the Hypersaline Waters of Lake Tyrrell, Australia.</title>
        <authorList>
            <person name="Ugalde J.A."/>
            <person name="Narasingarao P."/>
            <person name="Kuo S."/>
            <person name="Podell S."/>
            <person name="Allen E.E."/>
        </authorList>
    </citation>
    <scope>NUCLEOTIDE SEQUENCE [LARGE SCALE GENOMIC DNA]</scope>
    <source>
        <strain evidence="3 4">G22</strain>
    </source>
</reference>
<dbReference type="InterPro" id="IPR010766">
    <property type="entry name" value="DRTGG"/>
</dbReference>
<dbReference type="PATRIC" id="fig|1324957.4.peg.54"/>
<dbReference type="Pfam" id="PF13500">
    <property type="entry name" value="AAA_26"/>
    <property type="match status" value="1"/>
</dbReference>
<sequence length="356" mass="37064">MKPLLVTATEESIGKTAVALALARLARERGRSVGYLKPKGTRLESTAGKTFDTDPALAADLLELGVDPADLEPVVYSPTFVDQVLKGREDPADLAERVRRAFEAQAADHEFVVVEGDMGTGGVVGLTDPEVADMLDADVLLVAGYDGPRDVDAIVDAADRVGDRLAGVVFNGVADAEYDYVENTVVPFLEGRGVPVVGVVPRATDLAGVSVETLADELGAEVLTDVPTDGVVERFVVGAMGGDTALRYFRRTKDAAVITGGDRSDIHVAALEAAGVRCLVLTGGVRPSGSVLGTAEENGVPVLLVQTDTLGAVERAETVLRSGRTRSARTVDRMSGLLSEHADVEALLAGDSSADG</sequence>
<feature type="domain" description="DRTGG" evidence="2">
    <location>
        <begin position="214"/>
        <end position="317"/>
    </location>
</feature>
<dbReference type="InterPro" id="IPR027417">
    <property type="entry name" value="P-loop_NTPase"/>
</dbReference>
<evidence type="ECO:0000313" key="3">
    <source>
        <dbReference type="EMBL" id="ESP89949.1"/>
    </source>
</evidence>
<accession>V4HPW0</accession>
<dbReference type="InterPro" id="IPR028979">
    <property type="entry name" value="Ser_kin/Pase_Hpr-like_N_sf"/>
</dbReference>
<dbReference type="CDD" id="cd03109">
    <property type="entry name" value="DTBS"/>
    <property type="match status" value="1"/>
</dbReference>
<dbReference type="STRING" id="1324957.K933_00262"/>
<evidence type="ECO:0000313" key="4">
    <source>
        <dbReference type="Proteomes" id="UP000017840"/>
    </source>
</evidence>
<dbReference type="OrthoDB" id="50320at2157"/>
<name>V4HPW0_9EURY</name>
<keyword evidence="4" id="KW-1185">Reference proteome</keyword>
<dbReference type="SUPFAM" id="SSF75138">
    <property type="entry name" value="HprK N-terminal domain-like"/>
    <property type="match status" value="1"/>
</dbReference>
<dbReference type="Gene3D" id="3.40.1390.20">
    <property type="entry name" value="HprK N-terminal domain-like"/>
    <property type="match status" value="1"/>
</dbReference>
<gene>
    <name evidence="3" type="ORF">K933_00262</name>
</gene>
<keyword evidence="1" id="KW-0315">Glutamine amidotransferase</keyword>
<dbReference type="Pfam" id="PF07085">
    <property type="entry name" value="DRTGG"/>
    <property type="match status" value="1"/>
</dbReference>
<evidence type="ECO:0000259" key="2">
    <source>
        <dbReference type="Pfam" id="PF07085"/>
    </source>
</evidence>
<dbReference type="EMBL" id="ASGZ01000002">
    <property type="protein sequence ID" value="ESP89949.1"/>
    <property type="molecule type" value="Genomic_DNA"/>
</dbReference>